<accession>A0A8X7Z7R7</accession>
<evidence type="ECO:0000313" key="2">
    <source>
        <dbReference type="Proteomes" id="UP000886885"/>
    </source>
</evidence>
<evidence type="ECO:0000313" key="1">
    <source>
        <dbReference type="EMBL" id="KAG6766628.1"/>
    </source>
</evidence>
<name>A0A8X7Z7R7_POPTO</name>
<organism evidence="1 2">
    <name type="scientific">Populus tomentosa</name>
    <name type="common">Chinese white poplar</name>
    <dbReference type="NCBI Taxonomy" id="118781"/>
    <lineage>
        <taxon>Eukaryota</taxon>
        <taxon>Viridiplantae</taxon>
        <taxon>Streptophyta</taxon>
        <taxon>Embryophyta</taxon>
        <taxon>Tracheophyta</taxon>
        <taxon>Spermatophyta</taxon>
        <taxon>Magnoliopsida</taxon>
        <taxon>eudicotyledons</taxon>
        <taxon>Gunneridae</taxon>
        <taxon>Pentapetalae</taxon>
        <taxon>rosids</taxon>
        <taxon>fabids</taxon>
        <taxon>Malpighiales</taxon>
        <taxon>Salicaceae</taxon>
        <taxon>Saliceae</taxon>
        <taxon>Populus</taxon>
    </lineage>
</organism>
<dbReference type="Pfam" id="PF02458">
    <property type="entry name" value="Transferase"/>
    <property type="match status" value="1"/>
</dbReference>
<dbReference type="EMBL" id="JAAWWB010000014">
    <property type="protein sequence ID" value="KAG6766628.1"/>
    <property type="molecule type" value="Genomic_DNA"/>
</dbReference>
<gene>
    <name evidence="1" type="ORF">POTOM_027796</name>
</gene>
<sequence>MIGREWKVGGYFLIEFSVSAFCDATGNRTLGLKLSFSLKATCIPVSFSQFCETCVSDRLSCEVYNLHDFSENAVTKEHFLGLIDWVEARRPEPAVAKIYCGGGEDEGPAFAVSSGQRFPVSKVDFGWGLPPFGSYHFPWGGTAGYVMHMPKPAGNGDWMVYMHARAERTAGVHRDRSFQFPEALDLQLSTLPNCIIKLAR</sequence>
<protein>
    <submittedName>
        <fullName evidence="1">Uncharacterized protein</fullName>
    </submittedName>
</protein>
<proteinExistence type="predicted"/>
<comment type="caution">
    <text evidence="1">The sequence shown here is derived from an EMBL/GenBank/DDBJ whole genome shotgun (WGS) entry which is preliminary data.</text>
</comment>
<reference evidence="1" key="1">
    <citation type="journal article" date="2020" name="bioRxiv">
        <title>Hybrid origin of Populus tomentosa Carr. identified through genome sequencing and phylogenomic analysis.</title>
        <authorList>
            <person name="An X."/>
            <person name="Gao K."/>
            <person name="Chen Z."/>
            <person name="Li J."/>
            <person name="Yang X."/>
            <person name="Yang X."/>
            <person name="Zhou J."/>
            <person name="Guo T."/>
            <person name="Zhao T."/>
            <person name="Huang S."/>
            <person name="Miao D."/>
            <person name="Khan W.U."/>
            <person name="Rao P."/>
            <person name="Ye M."/>
            <person name="Lei B."/>
            <person name="Liao W."/>
            <person name="Wang J."/>
            <person name="Ji L."/>
            <person name="Li Y."/>
            <person name="Guo B."/>
            <person name="Mustafa N.S."/>
            <person name="Li S."/>
            <person name="Yun Q."/>
            <person name="Keller S.R."/>
            <person name="Mao J."/>
            <person name="Zhang R."/>
            <person name="Strauss S.H."/>
        </authorList>
    </citation>
    <scope>NUCLEOTIDE SEQUENCE</scope>
    <source>
        <strain evidence="1">GM15</strain>
        <tissue evidence="1">Leaf</tissue>
    </source>
</reference>
<keyword evidence="2" id="KW-1185">Reference proteome</keyword>
<dbReference type="AlphaFoldDB" id="A0A8X7Z7R7"/>
<dbReference type="Proteomes" id="UP000886885">
    <property type="component" value="Chromosome 7D"/>
</dbReference>
<dbReference type="OrthoDB" id="1862401at2759"/>